<name>A0A0M1N0H0_9MOLU</name>
<accession>A0A0M1N0H0</accession>
<feature type="region of interest" description="Disordered" evidence="1">
    <location>
        <begin position="1"/>
        <end position="22"/>
    </location>
</feature>
<dbReference type="PATRIC" id="fig|479893.3.peg.134"/>
<comment type="caution">
    <text evidence="2">The sequence shown here is derived from an EMBL/GenBank/DDBJ whole genome shotgun (WGS) entry which is preliminary data.</text>
</comment>
<evidence type="ECO:0000313" key="2">
    <source>
        <dbReference type="EMBL" id="KOR75652.1"/>
    </source>
</evidence>
<sequence>MFYQTPRKLPPKNNIGTHEKYENKDDYDNDLKEWKKQYYIKQGEYKGREIRKKLYRESQTLYNSEGNKHQYKYKKGFINDEWFLDNINLGTSMVLKDFQWKLDYLDTTPPPAISEKMTFSNETYRPPI</sequence>
<dbReference type="Proteomes" id="UP000037386">
    <property type="component" value="Unassembled WGS sequence"/>
</dbReference>
<dbReference type="EMBL" id="LHCF01000002">
    <property type="protein sequence ID" value="KOR75652.1"/>
    <property type="molecule type" value="Genomic_DNA"/>
</dbReference>
<protein>
    <submittedName>
        <fullName evidence="2">Uncharacterized protein</fullName>
    </submittedName>
</protein>
<reference evidence="3" key="1">
    <citation type="submission" date="2015-05" db="EMBL/GenBank/DDBJ databases">
        <title>Draft genome sequence of 'Candidatus Phytoplasma Pruni' strain CX, a plant pathogenic bacterium.</title>
        <authorList>
            <person name="Lee I.-M."/>
            <person name="Bottner-Parker K.D."/>
            <person name="Shao J."/>
            <person name="Gundersen-Rindal D.E."/>
            <person name="Zhao Y."/>
            <person name="Davis R.E."/>
        </authorList>
    </citation>
    <scope>NUCLEOTIDE SEQUENCE [LARGE SCALE GENOMIC DNA]</scope>
    <source>
        <strain evidence="3">CX</strain>
    </source>
</reference>
<gene>
    <name evidence="2" type="ORF">CPX_001354</name>
</gene>
<dbReference type="RefSeq" id="WP_053521330.1">
    <property type="nucleotide sequence ID" value="NZ_LHCF01000002.1"/>
</dbReference>
<evidence type="ECO:0000256" key="1">
    <source>
        <dbReference type="SAM" id="MobiDB-lite"/>
    </source>
</evidence>
<proteinExistence type="predicted"/>
<dbReference type="AlphaFoldDB" id="A0A0M1N0H0"/>
<evidence type="ECO:0000313" key="3">
    <source>
        <dbReference type="Proteomes" id="UP000037386"/>
    </source>
</evidence>
<organism evidence="2 3">
    <name type="scientific">Candidatus Phytoplasma pruni</name>
    <dbReference type="NCBI Taxonomy" id="479893"/>
    <lineage>
        <taxon>Bacteria</taxon>
        <taxon>Bacillati</taxon>
        <taxon>Mycoplasmatota</taxon>
        <taxon>Mollicutes</taxon>
        <taxon>Acholeplasmatales</taxon>
        <taxon>Acholeplasmataceae</taxon>
        <taxon>Candidatus Phytoplasma</taxon>
        <taxon>16SrIII (X-disease group)</taxon>
    </lineage>
</organism>